<dbReference type="Proteomes" id="UP000077755">
    <property type="component" value="Chromosome 8"/>
</dbReference>
<accession>A0AAF0XR97</accession>
<dbReference type="Gene3D" id="1.20.5.190">
    <property type="match status" value="1"/>
</dbReference>
<evidence type="ECO:0000256" key="3">
    <source>
        <dbReference type="ARBA" id="ARBA00024378"/>
    </source>
</evidence>
<keyword evidence="1" id="KW-0112">Calmodulin-binding</keyword>
<dbReference type="PANTHER" id="PTHR32295">
    <property type="entry name" value="IQ-DOMAIN 5-RELATED"/>
    <property type="match status" value="1"/>
</dbReference>
<feature type="region of interest" description="Disordered" evidence="4">
    <location>
        <begin position="351"/>
        <end position="380"/>
    </location>
</feature>
<dbReference type="InterPro" id="IPR000048">
    <property type="entry name" value="IQ_motif_EF-hand-BS"/>
</dbReference>
<dbReference type="GO" id="GO:0005516">
    <property type="term" value="F:calmodulin binding"/>
    <property type="evidence" value="ECO:0007669"/>
    <property type="project" value="UniProtKB-KW"/>
</dbReference>
<protein>
    <recommendedName>
        <fullName evidence="5">DUF4005 domain-containing protein</fullName>
    </recommendedName>
</protein>
<reference evidence="6" key="1">
    <citation type="journal article" date="2016" name="Nat. Genet.">
        <title>A high-quality carrot genome assembly provides new insights into carotenoid accumulation and asterid genome evolution.</title>
        <authorList>
            <person name="Iorizzo M."/>
            <person name="Ellison S."/>
            <person name="Senalik D."/>
            <person name="Zeng P."/>
            <person name="Satapoomin P."/>
            <person name="Huang J."/>
            <person name="Bowman M."/>
            <person name="Iovene M."/>
            <person name="Sanseverino W."/>
            <person name="Cavagnaro P."/>
            <person name="Yildiz M."/>
            <person name="Macko-Podgorni A."/>
            <person name="Moranska E."/>
            <person name="Grzebelus E."/>
            <person name="Grzebelus D."/>
            <person name="Ashrafi H."/>
            <person name="Zheng Z."/>
            <person name="Cheng S."/>
            <person name="Spooner D."/>
            <person name="Van Deynze A."/>
            <person name="Simon P."/>
        </authorList>
    </citation>
    <scope>NUCLEOTIDE SEQUENCE</scope>
    <source>
        <tissue evidence="6">Leaf</tissue>
    </source>
</reference>
<evidence type="ECO:0000313" key="6">
    <source>
        <dbReference type="EMBL" id="WOH12798.1"/>
    </source>
</evidence>
<evidence type="ECO:0000256" key="2">
    <source>
        <dbReference type="ARBA" id="ARBA00024341"/>
    </source>
</evidence>
<dbReference type="Pfam" id="PF00612">
    <property type="entry name" value="IQ"/>
    <property type="match status" value="2"/>
</dbReference>
<comment type="subunit">
    <text evidence="3">Binds to multiple calmodulin (CaM) in the presence of Ca(2+) and CaM-like proteins.</text>
</comment>
<organism evidence="6 7">
    <name type="scientific">Daucus carota subsp. sativus</name>
    <name type="common">Carrot</name>
    <dbReference type="NCBI Taxonomy" id="79200"/>
    <lineage>
        <taxon>Eukaryota</taxon>
        <taxon>Viridiplantae</taxon>
        <taxon>Streptophyta</taxon>
        <taxon>Embryophyta</taxon>
        <taxon>Tracheophyta</taxon>
        <taxon>Spermatophyta</taxon>
        <taxon>Magnoliopsida</taxon>
        <taxon>eudicotyledons</taxon>
        <taxon>Gunneridae</taxon>
        <taxon>Pentapetalae</taxon>
        <taxon>asterids</taxon>
        <taxon>campanulids</taxon>
        <taxon>Apiales</taxon>
        <taxon>Apiaceae</taxon>
        <taxon>Apioideae</taxon>
        <taxon>Scandiceae</taxon>
        <taxon>Daucinae</taxon>
        <taxon>Daucus</taxon>
        <taxon>Daucus sect. Daucus</taxon>
    </lineage>
</organism>
<dbReference type="Pfam" id="PF13178">
    <property type="entry name" value="DUF4005"/>
    <property type="match status" value="1"/>
</dbReference>
<evidence type="ECO:0000256" key="4">
    <source>
        <dbReference type="SAM" id="MobiDB-lite"/>
    </source>
</evidence>
<gene>
    <name evidence="6" type="ORF">DCAR_0832306</name>
</gene>
<evidence type="ECO:0000313" key="7">
    <source>
        <dbReference type="Proteomes" id="UP000077755"/>
    </source>
</evidence>
<keyword evidence="7" id="KW-1185">Reference proteome</keyword>
<dbReference type="EMBL" id="CP093350">
    <property type="protein sequence ID" value="WOH12798.1"/>
    <property type="molecule type" value="Genomic_DNA"/>
</dbReference>
<comment type="similarity">
    <text evidence="2">Belongs to the IQD family.</text>
</comment>
<dbReference type="CDD" id="cd23767">
    <property type="entry name" value="IQCD"/>
    <property type="match status" value="1"/>
</dbReference>
<name>A0AAF0XR97_DAUCS</name>
<proteinExistence type="inferred from homology"/>
<dbReference type="AlphaFoldDB" id="A0AAF0XR97"/>
<dbReference type="PANTHER" id="PTHR32295:SF45">
    <property type="entry name" value="PROTEIN IQ-DOMAIN 19"/>
    <property type="match status" value="1"/>
</dbReference>
<evidence type="ECO:0000256" key="1">
    <source>
        <dbReference type="ARBA" id="ARBA00022860"/>
    </source>
</evidence>
<sequence length="441" mass="49611">MGKASKWIKNLLTGKKSSSHQAVLVDSQQYPKTPVSESMASAKDKRRWSFRKPSSTTETYLDAISNVKITVEAEDEQKRRALAVAVANAAAADAAAKAANEAVMRLTCSSSPWTATTLVKNIAVAAEGSAQPADEAVRRLTCTSHRVATSVEDTAATKIQSVFRSYLARKALFALKGLVKLQALVRGHLVRKQATATFRCLQALLTVQARARARRIKMINEPNPYNPEVINDDHIKIVEMDIGVPRGRAKNIIGYFNNKPTDNRYSTYQHQYSKQNHQQISPAPSAITDMSSKSKSGHFNDFFHKTSYRSPQYNPSMDNYKPHQSKVHFSYKQENDRCYDYQFSPNYMADTKSSKARLRSQSAPKQRPADTFQRQPSRRRVSLEGKNLQRAVRMERSSSLVCSTPQNYHPWSELDQSAISMKDSECGSNSTLLTNCRHYRF</sequence>
<dbReference type="InterPro" id="IPR025064">
    <property type="entry name" value="DUF4005"/>
</dbReference>
<reference evidence="6" key="2">
    <citation type="submission" date="2022-03" db="EMBL/GenBank/DDBJ databases">
        <title>Draft title - Genomic analysis of global carrot germplasm unveils the trajectory of domestication and the origin of high carotenoid orange carrot.</title>
        <authorList>
            <person name="Iorizzo M."/>
            <person name="Ellison S."/>
            <person name="Senalik D."/>
            <person name="Macko-Podgorni A."/>
            <person name="Grzebelus D."/>
            <person name="Bostan H."/>
            <person name="Rolling W."/>
            <person name="Curaba J."/>
            <person name="Simon P."/>
        </authorList>
    </citation>
    <scope>NUCLEOTIDE SEQUENCE</scope>
    <source>
        <tissue evidence="6">Leaf</tissue>
    </source>
</reference>
<feature type="domain" description="DUF4005" evidence="5">
    <location>
        <begin position="317"/>
        <end position="387"/>
    </location>
</feature>
<evidence type="ECO:0000259" key="5">
    <source>
        <dbReference type="Pfam" id="PF13178"/>
    </source>
</evidence>